<gene>
    <name evidence="1" type="ORF">Bxe_A2722</name>
</gene>
<organism evidence="1 2">
    <name type="scientific">Paraburkholderia xenovorans (strain LB400)</name>
    <dbReference type="NCBI Taxonomy" id="266265"/>
    <lineage>
        <taxon>Bacteria</taxon>
        <taxon>Pseudomonadati</taxon>
        <taxon>Pseudomonadota</taxon>
        <taxon>Betaproteobacteria</taxon>
        <taxon>Burkholderiales</taxon>
        <taxon>Burkholderiaceae</taxon>
        <taxon>Paraburkholderia</taxon>
    </lineage>
</organism>
<accession>Q140J7</accession>
<sequence length="79" mass="8644">MGHHSNGTRSRSDTGSMASVNGRRAFALSVFRYFAQEAAQFGSARSTVATGARVAHERETMPLFAARQGVVPVRFRTRD</sequence>
<evidence type="ECO:0000313" key="1">
    <source>
        <dbReference type="EMBL" id="ABE30242.1"/>
    </source>
</evidence>
<evidence type="ECO:0000313" key="2">
    <source>
        <dbReference type="Proteomes" id="UP000001817"/>
    </source>
</evidence>
<dbReference type="AlphaFoldDB" id="Q140J7"/>
<dbReference type="Proteomes" id="UP000001817">
    <property type="component" value="Chromosome 1"/>
</dbReference>
<protein>
    <submittedName>
        <fullName evidence="1">Uncharacterized protein</fullName>
    </submittedName>
</protein>
<name>Q140J7_PARXL</name>
<keyword evidence="2" id="KW-1185">Reference proteome</keyword>
<proteinExistence type="predicted"/>
<dbReference type="KEGG" id="bxe:Bxe_A2722"/>
<reference evidence="1 2" key="1">
    <citation type="journal article" date="2006" name="Proc. Natl. Acad. Sci. U.S.A.">
        <title>Burkholderia xenovorans LB400 harbors a multi-replicon, 9.73-Mbp genome shaped for versatility.</title>
        <authorList>
            <person name="Chain P.S."/>
            <person name="Denef V.J."/>
            <person name="Konstantinidis K.T."/>
            <person name="Vergez L.M."/>
            <person name="Agullo L."/>
            <person name="Reyes V.L."/>
            <person name="Hauser L."/>
            <person name="Cordova M."/>
            <person name="Gomez L."/>
            <person name="Gonzalez M."/>
            <person name="Land M."/>
            <person name="Lao V."/>
            <person name="Larimer F."/>
            <person name="LiPuma J.J."/>
            <person name="Mahenthiralingam E."/>
            <person name="Malfatti S.A."/>
            <person name="Marx C.J."/>
            <person name="Parnell J.J."/>
            <person name="Ramette A."/>
            <person name="Richardson P."/>
            <person name="Seeger M."/>
            <person name="Smith D."/>
            <person name="Spilker T."/>
            <person name="Sul W.J."/>
            <person name="Tsoi T.V."/>
            <person name="Ulrich L.E."/>
            <person name="Zhulin I.B."/>
            <person name="Tiedje J.M."/>
        </authorList>
    </citation>
    <scope>NUCLEOTIDE SEQUENCE [LARGE SCALE GENOMIC DNA]</scope>
    <source>
        <strain evidence="1 2">LB400</strain>
    </source>
</reference>
<dbReference type="EMBL" id="CP000270">
    <property type="protein sequence ID" value="ABE30242.1"/>
    <property type="molecule type" value="Genomic_DNA"/>
</dbReference>